<feature type="chain" id="PRO_5013608002" evidence="1">
    <location>
        <begin position="19"/>
        <end position="178"/>
    </location>
</feature>
<accession>A0A2H1WN13</accession>
<name>A0A2H1WN13_SPOFR</name>
<evidence type="ECO:0000256" key="1">
    <source>
        <dbReference type="SAM" id="SignalP"/>
    </source>
</evidence>
<keyword evidence="1" id="KW-0732">Signal</keyword>
<feature type="signal peptide" evidence="1">
    <location>
        <begin position="1"/>
        <end position="18"/>
    </location>
</feature>
<sequence length="178" mass="19722">MAFKIFILLSLLTACVISDSCVTYNFEEEFDIFSNHGICRNNAPWIVGNYEDLGLASPNEHSTKFITPSLYGELSCASSSYFIMQADAELEFNVYVESGIRNSILFLAFAEDHSVNGLAANSMTISGWQTVKMPIYSSQSFRGYIVLVSEASPNATILVDSFRYIPPGEDESLCQIYG</sequence>
<organism evidence="2">
    <name type="scientific">Spodoptera frugiperda</name>
    <name type="common">Fall armyworm</name>
    <dbReference type="NCBI Taxonomy" id="7108"/>
    <lineage>
        <taxon>Eukaryota</taxon>
        <taxon>Metazoa</taxon>
        <taxon>Ecdysozoa</taxon>
        <taxon>Arthropoda</taxon>
        <taxon>Hexapoda</taxon>
        <taxon>Insecta</taxon>
        <taxon>Pterygota</taxon>
        <taxon>Neoptera</taxon>
        <taxon>Endopterygota</taxon>
        <taxon>Lepidoptera</taxon>
        <taxon>Glossata</taxon>
        <taxon>Ditrysia</taxon>
        <taxon>Noctuoidea</taxon>
        <taxon>Noctuidae</taxon>
        <taxon>Amphipyrinae</taxon>
        <taxon>Spodoptera</taxon>
    </lineage>
</organism>
<dbReference type="PROSITE" id="PS51257">
    <property type="entry name" value="PROKAR_LIPOPROTEIN"/>
    <property type="match status" value="1"/>
</dbReference>
<dbReference type="AlphaFoldDB" id="A0A2H1WN13"/>
<evidence type="ECO:0000313" key="2">
    <source>
        <dbReference type="EMBL" id="SOQ54455.1"/>
    </source>
</evidence>
<gene>
    <name evidence="2" type="ORF">SFRICE_028526</name>
</gene>
<dbReference type="EMBL" id="ODYU01009796">
    <property type="protein sequence ID" value="SOQ54455.1"/>
    <property type="molecule type" value="Genomic_DNA"/>
</dbReference>
<protein>
    <submittedName>
        <fullName evidence="2">SFRICE_028526</fullName>
    </submittedName>
</protein>
<reference evidence="2" key="1">
    <citation type="submission" date="2016-07" db="EMBL/GenBank/DDBJ databases">
        <authorList>
            <person name="Bretaudeau A."/>
        </authorList>
    </citation>
    <scope>NUCLEOTIDE SEQUENCE</scope>
    <source>
        <strain evidence="2">Rice</strain>
        <tissue evidence="2">Whole body</tissue>
    </source>
</reference>
<proteinExistence type="predicted"/>